<protein>
    <submittedName>
        <fullName evidence="1">Uncharacterized protein</fullName>
    </submittedName>
</protein>
<accession>A0A0B6YYK0</accession>
<organism evidence="1">
    <name type="scientific">Arion vulgaris</name>
    <dbReference type="NCBI Taxonomy" id="1028688"/>
    <lineage>
        <taxon>Eukaryota</taxon>
        <taxon>Metazoa</taxon>
        <taxon>Spiralia</taxon>
        <taxon>Lophotrochozoa</taxon>
        <taxon>Mollusca</taxon>
        <taxon>Gastropoda</taxon>
        <taxon>Heterobranchia</taxon>
        <taxon>Euthyneura</taxon>
        <taxon>Panpulmonata</taxon>
        <taxon>Eupulmonata</taxon>
        <taxon>Stylommatophora</taxon>
        <taxon>Helicina</taxon>
        <taxon>Arionoidea</taxon>
        <taxon>Arionidae</taxon>
        <taxon>Arion</taxon>
    </lineage>
</organism>
<gene>
    <name evidence="1" type="primary">ORF41901</name>
</gene>
<sequence length="54" mass="6338">ILLTTDFRGEICEDLFDELTYRLHKSIESQKRKNCVNDRHTGNNSINTLYAHLT</sequence>
<reference evidence="1" key="1">
    <citation type="submission" date="2014-12" db="EMBL/GenBank/DDBJ databases">
        <title>Insight into the proteome of Arion vulgaris.</title>
        <authorList>
            <person name="Aradska J."/>
            <person name="Bulat T."/>
            <person name="Smidak R."/>
            <person name="Sarate P."/>
            <person name="Gangsoo J."/>
            <person name="Sialana F."/>
            <person name="Bilban M."/>
            <person name="Lubec G."/>
        </authorList>
    </citation>
    <scope>NUCLEOTIDE SEQUENCE</scope>
    <source>
        <tissue evidence="1">Skin</tissue>
    </source>
</reference>
<evidence type="ECO:0000313" key="1">
    <source>
        <dbReference type="EMBL" id="CEK61308.1"/>
    </source>
</evidence>
<name>A0A0B6YYK0_9EUPU</name>
<dbReference type="AlphaFoldDB" id="A0A0B6YYK0"/>
<dbReference type="EMBL" id="HACG01014443">
    <property type="protein sequence ID" value="CEK61308.1"/>
    <property type="molecule type" value="Transcribed_RNA"/>
</dbReference>
<proteinExistence type="predicted"/>
<feature type="non-terminal residue" evidence="1">
    <location>
        <position position="1"/>
    </location>
</feature>